<name>A0ABQ1C3S5_9MYCO</name>
<protein>
    <recommendedName>
        <fullName evidence="4">Antitoxin</fullName>
    </recommendedName>
</protein>
<dbReference type="RefSeq" id="WP_162951462.1">
    <property type="nucleotide sequence ID" value="NZ_BLKX01000001.1"/>
</dbReference>
<sequence length="85" mass="9294">MKTCSTKRGYAQGRSAEPDDAGDDALSRVMRTEEERAVDADEVWDRALHAKRPNPIGRPRPDARHDPAAIDALRQLGGSPQDLTG</sequence>
<organism evidence="2 3">
    <name type="scientific">Mycobacterium paragordonae</name>
    <dbReference type="NCBI Taxonomy" id="1389713"/>
    <lineage>
        <taxon>Bacteria</taxon>
        <taxon>Bacillati</taxon>
        <taxon>Actinomycetota</taxon>
        <taxon>Actinomycetes</taxon>
        <taxon>Mycobacteriales</taxon>
        <taxon>Mycobacteriaceae</taxon>
        <taxon>Mycobacterium</taxon>
    </lineage>
</organism>
<evidence type="ECO:0000313" key="2">
    <source>
        <dbReference type="EMBL" id="GFG79106.1"/>
    </source>
</evidence>
<evidence type="ECO:0008006" key="4">
    <source>
        <dbReference type="Google" id="ProtNLM"/>
    </source>
</evidence>
<keyword evidence="3" id="KW-1185">Reference proteome</keyword>
<feature type="region of interest" description="Disordered" evidence="1">
    <location>
        <begin position="1"/>
        <end position="66"/>
    </location>
</feature>
<comment type="caution">
    <text evidence="2">The sequence shown here is derived from an EMBL/GenBank/DDBJ whole genome shotgun (WGS) entry which is preliminary data.</text>
</comment>
<proteinExistence type="predicted"/>
<dbReference type="Proteomes" id="UP000465240">
    <property type="component" value="Unassembled WGS sequence"/>
</dbReference>
<evidence type="ECO:0000256" key="1">
    <source>
        <dbReference type="SAM" id="MobiDB-lite"/>
    </source>
</evidence>
<dbReference type="EMBL" id="BLKX01000001">
    <property type="protein sequence ID" value="GFG79106.1"/>
    <property type="molecule type" value="Genomic_DNA"/>
</dbReference>
<reference evidence="2 3" key="1">
    <citation type="journal article" date="2019" name="Emerg. Microbes Infect.">
        <title>Comprehensive subspecies identification of 175 nontuberculous mycobacteria species based on 7547 genomic profiles.</title>
        <authorList>
            <person name="Matsumoto Y."/>
            <person name="Kinjo T."/>
            <person name="Motooka D."/>
            <person name="Nabeya D."/>
            <person name="Jung N."/>
            <person name="Uechi K."/>
            <person name="Horii T."/>
            <person name="Iida T."/>
            <person name="Fujita J."/>
            <person name="Nakamura S."/>
        </authorList>
    </citation>
    <scope>NUCLEOTIDE SEQUENCE [LARGE SCALE GENOMIC DNA]</scope>
    <source>
        <strain evidence="2 3">JCM 18565</strain>
    </source>
</reference>
<gene>
    <name evidence="2" type="ORF">MPRG_23820</name>
</gene>
<accession>A0ABQ1C3S5</accession>
<evidence type="ECO:0000313" key="3">
    <source>
        <dbReference type="Proteomes" id="UP000465240"/>
    </source>
</evidence>
<feature type="compositionally biased region" description="Basic and acidic residues" evidence="1">
    <location>
        <begin position="30"/>
        <end position="48"/>
    </location>
</feature>